<evidence type="ECO:0000313" key="3">
    <source>
        <dbReference type="EMBL" id="APU68048.1"/>
    </source>
</evidence>
<evidence type="ECO:0000313" key="4">
    <source>
        <dbReference type="Proteomes" id="UP000186230"/>
    </source>
</evidence>
<keyword evidence="4" id="KW-1185">Reference proteome</keyword>
<dbReference type="RefSeq" id="WP_083643861.1">
    <property type="nucleotide sequence ID" value="NZ_AMRU01000002.1"/>
</dbReference>
<dbReference type="Proteomes" id="UP000186230">
    <property type="component" value="Chromosome"/>
</dbReference>
<organism evidence="3 4">
    <name type="scientific">Christiangramia flava JLT2011</name>
    <dbReference type="NCBI Taxonomy" id="1229726"/>
    <lineage>
        <taxon>Bacteria</taxon>
        <taxon>Pseudomonadati</taxon>
        <taxon>Bacteroidota</taxon>
        <taxon>Flavobacteriia</taxon>
        <taxon>Flavobacteriales</taxon>
        <taxon>Flavobacteriaceae</taxon>
        <taxon>Christiangramia</taxon>
    </lineage>
</organism>
<name>A0A1L7I353_9FLAO</name>
<proteinExistence type="predicted"/>
<dbReference type="OrthoDB" id="893802at2"/>
<dbReference type="EMBL" id="CP016359">
    <property type="protein sequence ID" value="APU68048.1"/>
    <property type="molecule type" value="Genomic_DNA"/>
</dbReference>
<gene>
    <name evidence="3" type="ORF">GRFL_1324</name>
</gene>
<sequence>MKKYFYLITAMLVLSSCSLDSNSEQADNIEYEIAEITGNDLPESFNFGERYTINVDYQLESDCSIYDGLYANYGGDSSQGRRQVYISAFAKVSTSSSCDDTAPGEEGTDSLNITISESGSYTFYFLTGEVAGEPIYDEVVVPVNEPGTGA</sequence>
<dbReference type="KEGG" id="gfl:GRFL_1324"/>
<protein>
    <recommendedName>
        <fullName evidence="1">Type IV secretion system putative lipoprotein virB7</fullName>
    </recommendedName>
</protein>
<dbReference type="PROSITE" id="PS51257">
    <property type="entry name" value="PROKAR_LIPOPROTEIN"/>
    <property type="match status" value="1"/>
</dbReference>
<dbReference type="InterPro" id="IPR012640">
    <property type="entry name" value="Membr_lipoprot_lipid_attach_CS"/>
</dbReference>
<accession>A0A1L7I353</accession>
<dbReference type="Pfam" id="PF08139">
    <property type="entry name" value="LPAM_1"/>
    <property type="match status" value="1"/>
</dbReference>
<evidence type="ECO:0000256" key="1">
    <source>
        <dbReference type="ARBA" id="ARBA00017922"/>
    </source>
</evidence>
<reference evidence="3 4" key="1">
    <citation type="submission" date="2016-07" db="EMBL/GenBank/DDBJ databases">
        <title>Multi-omics approach to identify versatile polysaccharide utilization systems of a marine flavobacterium Gramella flava.</title>
        <authorList>
            <person name="Tang K."/>
        </authorList>
    </citation>
    <scope>NUCLEOTIDE SEQUENCE [LARGE SCALE GENOMIC DNA]</scope>
    <source>
        <strain evidence="3 4">JLT2011</strain>
    </source>
</reference>
<dbReference type="AlphaFoldDB" id="A0A1L7I353"/>
<evidence type="ECO:0000256" key="2">
    <source>
        <dbReference type="ARBA" id="ARBA00022729"/>
    </source>
</evidence>
<dbReference type="STRING" id="1229726.GRFL_1324"/>
<keyword evidence="2" id="KW-0732">Signal</keyword>